<dbReference type="Gene3D" id="3.90.70.10">
    <property type="entry name" value="Cysteine proteinases"/>
    <property type="match status" value="1"/>
</dbReference>
<dbReference type="GO" id="GO:0004843">
    <property type="term" value="F:cysteine-type deubiquitinase activity"/>
    <property type="evidence" value="ECO:0007669"/>
    <property type="project" value="UniProtKB-UniRule"/>
</dbReference>
<dbReference type="PANTHER" id="PTHR24006:SF899">
    <property type="entry name" value="UBIQUITIN CARBOXYL-TERMINAL HYDROLASE"/>
    <property type="match status" value="1"/>
</dbReference>
<evidence type="ECO:0000313" key="4">
    <source>
        <dbReference type="Ensembl" id="ENSPKIP00000033682.1"/>
    </source>
</evidence>
<name>A0A3B3SSJ9_9TELE</name>
<keyword evidence="1" id="KW-0378">Hydrolase</keyword>
<keyword evidence="1" id="KW-0645">Protease</keyword>
<evidence type="ECO:0000256" key="2">
    <source>
        <dbReference type="SAM" id="MobiDB-lite"/>
    </source>
</evidence>
<sequence length="394" mass="45305">MQARKRRDHSPSTENQGKKPCDSWYDYSKSLGSSVDTEDPTIKAEKCYYGLNNLGATCYLNAVLQTLFMTKQFREAVESLKSSSTTFENHLKKLFQKLKRGNAVVENELLRKLGITNNNVQEDAAEYFQKIVNLCDIPRIYHGELKYSTKCQKHGHESEPECSSFVILPLAIESHQSYNVMDGWKQFFKPSVLDGDNQLYCDFCDEKTDTDAECELVSYPEVLTLQLKRFYFDYNYMTYMKNNYKVEIPVELVTQELYKLYAIIEHRGSVKSGHYYTIIKSFQDGNWYHFNDSWVTQVSPKIVDENIITSEHAYMLLYTRRVSGSAESCTDERHKVSGKSNGKNEGEELGENDVATLNKGGHLDVDAARGFQKVDGHKRGPKESVHERNWSTHG</sequence>
<dbReference type="STRING" id="1676925.ENSPKIP00000033682"/>
<dbReference type="Ensembl" id="ENSPKIT00000014576.1">
    <property type="protein sequence ID" value="ENSPKIP00000033682.1"/>
    <property type="gene ID" value="ENSPKIG00000013304.1"/>
</dbReference>
<dbReference type="InterPro" id="IPR001394">
    <property type="entry name" value="Peptidase_C19_UCH"/>
</dbReference>
<dbReference type="PROSITE" id="PS50235">
    <property type="entry name" value="USP_3"/>
    <property type="match status" value="1"/>
</dbReference>
<dbReference type="Proteomes" id="UP000261540">
    <property type="component" value="Unplaced"/>
</dbReference>
<dbReference type="PROSITE" id="PS00972">
    <property type="entry name" value="USP_1"/>
    <property type="match status" value="1"/>
</dbReference>
<feature type="region of interest" description="Disordered" evidence="2">
    <location>
        <begin position="1"/>
        <end position="21"/>
    </location>
</feature>
<dbReference type="EC" id="3.4.19.12" evidence="1"/>
<keyword evidence="5" id="KW-1185">Reference proteome</keyword>
<dbReference type="Pfam" id="PF00443">
    <property type="entry name" value="UCH"/>
    <property type="match status" value="1"/>
</dbReference>
<dbReference type="InterPro" id="IPR038765">
    <property type="entry name" value="Papain-like_cys_pep_sf"/>
</dbReference>
<dbReference type="InterPro" id="IPR050164">
    <property type="entry name" value="Peptidase_C19"/>
</dbReference>
<dbReference type="SUPFAM" id="SSF54001">
    <property type="entry name" value="Cysteine proteinases"/>
    <property type="match status" value="1"/>
</dbReference>
<evidence type="ECO:0000259" key="3">
    <source>
        <dbReference type="PROSITE" id="PS50235"/>
    </source>
</evidence>
<feature type="region of interest" description="Disordered" evidence="2">
    <location>
        <begin position="370"/>
        <end position="394"/>
    </location>
</feature>
<proteinExistence type="inferred from homology"/>
<dbReference type="GO" id="GO:0005634">
    <property type="term" value="C:nucleus"/>
    <property type="evidence" value="ECO:0007669"/>
    <property type="project" value="TreeGrafter"/>
</dbReference>
<reference evidence="4" key="1">
    <citation type="submission" date="2025-08" db="UniProtKB">
        <authorList>
            <consortium name="Ensembl"/>
        </authorList>
    </citation>
    <scope>IDENTIFICATION</scope>
</reference>
<dbReference type="GO" id="GO:0016579">
    <property type="term" value="P:protein deubiquitination"/>
    <property type="evidence" value="ECO:0007669"/>
    <property type="project" value="InterPro"/>
</dbReference>
<reference evidence="4" key="2">
    <citation type="submission" date="2025-09" db="UniProtKB">
        <authorList>
            <consortium name="Ensembl"/>
        </authorList>
    </citation>
    <scope>IDENTIFICATION</scope>
</reference>
<dbReference type="GeneTree" id="ENSGT00940000172369"/>
<dbReference type="PROSITE" id="PS00973">
    <property type="entry name" value="USP_2"/>
    <property type="match status" value="1"/>
</dbReference>
<dbReference type="InterPro" id="IPR018200">
    <property type="entry name" value="USP_CS"/>
</dbReference>
<comment type="similarity">
    <text evidence="1">Belongs to the peptidase C19 family.</text>
</comment>
<protein>
    <recommendedName>
        <fullName evidence="1">Ubiquitin carboxyl-terminal hydrolase</fullName>
        <ecNumber evidence="1">3.4.19.12</ecNumber>
    </recommendedName>
</protein>
<dbReference type="PANTHER" id="PTHR24006">
    <property type="entry name" value="UBIQUITIN CARBOXYL-TERMINAL HYDROLASE"/>
    <property type="match status" value="1"/>
</dbReference>
<dbReference type="GO" id="GO:0005829">
    <property type="term" value="C:cytosol"/>
    <property type="evidence" value="ECO:0007669"/>
    <property type="project" value="TreeGrafter"/>
</dbReference>
<evidence type="ECO:0000256" key="1">
    <source>
        <dbReference type="RuleBase" id="RU366025"/>
    </source>
</evidence>
<dbReference type="GO" id="GO:0006508">
    <property type="term" value="P:proteolysis"/>
    <property type="evidence" value="ECO:0007669"/>
    <property type="project" value="UniProtKB-KW"/>
</dbReference>
<evidence type="ECO:0000313" key="5">
    <source>
        <dbReference type="Proteomes" id="UP000261540"/>
    </source>
</evidence>
<feature type="region of interest" description="Disordered" evidence="2">
    <location>
        <begin position="328"/>
        <end position="353"/>
    </location>
</feature>
<keyword evidence="1" id="KW-0833">Ubl conjugation pathway</keyword>
<feature type="domain" description="USP" evidence="3">
    <location>
        <begin position="49"/>
        <end position="321"/>
    </location>
</feature>
<dbReference type="AlphaFoldDB" id="A0A3B3SSJ9"/>
<accession>A0A3B3SSJ9</accession>
<organism evidence="4 5">
    <name type="scientific">Paramormyrops kingsleyae</name>
    <dbReference type="NCBI Taxonomy" id="1676925"/>
    <lineage>
        <taxon>Eukaryota</taxon>
        <taxon>Metazoa</taxon>
        <taxon>Chordata</taxon>
        <taxon>Craniata</taxon>
        <taxon>Vertebrata</taxon>
        <taxon>Euteleostomi</taxon>
        <taxon>Actinopterygii</taxon>
        <taxon>Neopterygii</taxon>
        <taxon>Teleostei</taxon>
        <taxon>Osteoglossocephala</taxon>
        <taxon>Osteoglossomorpha</taxon>
        <taxon>Osteoglossiformes</taxon>
        <taxon>Mormyridae</taxon>
        <taxon>Paramormyrops</taxon>
    </lineage>
</organism>
<keyword evidence="1" id="KW-0788">Thiol protease</keyword>
<dbReference type="InterPro" id="IPR028889">
    <property type="entry name" value="USP"/>
</dbReference>
<comment type="catalytic activity">
    <reaction evidence="1">
        <text>Thiol-dependent hydrolysis of ester, thioester, amide, peptide and isopeptide bonds formed by the C-terminal Gly of ubiquitin (a 76-residue protein attached to proteins as an intracellular targeting signal).</text>
        <dbReference type="EC" id="3.4.19.12"/>
    </reaction>
</comment>